<evidence type="ECO:0000313" key="1">
    <source>
        <dbReference type="EMBL" id="TGY80833.1"/>
    </source>
</evidence>
<keyword evidence="2" id="KW-1185">Reference proteome</keyword>
<evidence type="ECO:0000313" key="2">
    <source>
        <dbReference type="Proteomes" id="UP000306319"/>
    </source>
</evidence>
<proteinExistence type="predicted"/>
<comment type="caution">
    <text evidence="1">The sequence shown here is derived from an EMBL/GenBank/DDBJ whole genome shotgun (WGS) entry which is preliminary data.</text>
</comment>
<reference evidence="1" key="1">
    <citation type="submission" date="2019-04" db="EMBL/GenBank/DDBJ databases">
        <title>Microbes associate with the intestines of laboratory mice.</title>
        <authorList>
            <person name="Navarre W."/>
            <person name="Wong E."/>
            <person name="Huang K."/>
            <person name="Tropini C."/>
            <person name="Ng K."/>
            <person name="Yu B."/>
        </authorList>
    </citation>
    <scope>NUCLEOTIDE SEQUENCE</scope>
    <source>
        <strain evidence="1">NM04_E33</strain>
    </source>
</reference>
<gene>
    <name evidence="1" type="ORF">E5331_00200</name>
</gene>
<sequence>MAQLVSVLNSDIMIFKIAYRILVLMAMIFVALAFSGCSKSGEPSHLEPIISDLEVDEVSRTSARLSAMVENRGNGSFERFHFVITGDCDIEIRTEDIDRPSGKVVTTVAGLRPGCEYRLYAEGVRNNAVVKSETLSFFTLPNDPPTISALSVVAAGPTAAILEFDVVSDGGERVYEAGCYLKRSGETSSVNIEAYNLSESKGTYLVHINSLEKHSDYVISPYAVNSVGETVGDEVIFSTTDAVSLSRPGDLGMILKDDELTDDTLSISGYMNGDDFRCVRRLAGAPVISGADYHGPYISHLDISDVVISAGGASYDGSRFTEPDIITTGLFASCDRLESVALPLSVHTIQRNAFSGSRNLKSLTVPAMVSSLSPSADCDALERIDVSEGNATFNGHDGVVFNSGMTEIVWFPHGKSGEFIVPAMITEIGEEAFASCRIEKVILPNGVHEIGRNAFAGSMLREIMIPDNVRNIREGLFQNCGALKRVELGTSVESVGDYVFDNCMIDEIRLHSSIPPYVSANALSNNLGLLDHCKLIVPSGSKPIYRNHSWWGRFNSISEIE</sequence>
<protein>
    <submittedName>
        <fullName evidence="1">Uncharacterized protein</fullName>
    </submittedName>
</protein>
<name>A0AC61RIL9_9BACT</name>
<accession>A0AC61RIL9</accession>
<organism evidence="1 2">
    <name type="scientific">Lepagella muris</name>
    <dbReference type="NCBI Taxonomy" id="3032870"/>
    <lineage>
        <taxon>Bacteria</taxon>
        <taxon>Pseudomonadati</taxon>
        <taxon>Bacteroidota</taxon>
        <taxon>Bacteroidia</taxon>
        <taxon>Bacteroidales</taxon>
        <taxon>Muribaculaceae</taxon>
        <taxon>Lepagella</taxon>
    </lineage>
</organism>
<dbReference type="Proteomes" id="UP000306319">
    <property type="component" value="Unassembled WGS sequence"/>
</dbReference>
<dbReference type="EMBL" id="SRYB01000001">
    <property type="protein sequence ID" value="TGY80833.1"/>
    <property type="molecule type" value="Genomic_DNA"/>
</dbReference>